<dbReference type="AlphaFoldDB" id="A0A8J3WZE2"/>
<dbReference type="Gene3D" id="3.40.50.720">
    <property type="entry name" value="NAD(P)-binding Rossmann-like Domain"/>
    <property type="match status" value="1"/>
</dbReference>
<accession>A0A8J3WZE2</accession>
<feature type="domain" description="NAD-dependent epimerase/dehydratase" evidence="2">
    <location>
        <begin position="16"/>
        <end position="248"/>
    </location>
</feature>
<dbReference type="PANTHER" id="PTHR43000">
    <property type="entry name" value="DTDP-D-GLUCOSE 4,6-DEHYDRATASE-RELATED"/>
    <property type="match status" value="1"/>
</dbReference>
<dbReference type="RefSeq" id="WP_168113641.1">
    <property type="nucleotide sequence ID" value="NZ_BOON01000017.1"/>
</dbReference>
<reference evidence="3" key="1">
    <citation type="submission" date="2021-01" db="EMBL/GenBank/DDBJ databases">
        <title>Whole genome shotgun sequence of Planosporangium mesophilum NBRC 109066.</title>
        <authorList>
            <person name="Komaki H."/>
            <person name="Tamura T."/>
        </authorList>
    </citation>
    <scope>NUCLEOTIDE SEQUENCE</scope>
    <source>
        <strain evidence="3">NBRC 109066</strain>
    </source>
</reference>
<evidence type="ECO:0000313" key="3">
    <source>
        <dbReference type="EMBL" id="GII22250.1"/>
    </source>
</evidence>
<proteinExistence type="inferred from homology"/>
<sequence length="322" mass="34783">MDSVDSVLKVGNGRRVAVLGGTGFVGRPVCRALDNLGYEVVVIARRAPRPDDRYRVRPLDLAYAEVDDVARVFREENVRVVVNAAGGMWGLTDEQMVAANLTLVERVIEAAAALPEPPRLVQLGSVHEYGLVPVGVSMDEDTPAQPVNTYAELKLRCTEAVIEAAGRGIVDGVSLRIGNVTGAGQPRVSLLGVVLEQLWQAHQEGRPAVLKMGPLGSLRDFVNLSDVVRAITTVAALPELPARVFNIGTGRATSARDMVRLLIEVSGVPTELVEAPPTAPTESTWQQMRIDRARQLLGWSPVGDLSDGMKELWEHHAENARS</sequence>
<dbReference type="SUPFAM" id="SSF51735">
    <property type="entry name" value="NAD(P)-binding Rossmann-fold domains"/>
    <property type="match status" value="1"/>
</dbReference>
<protein>
    <submittedName>
        <fullName evidence="3">UDP-glucose 4-epimerase</fullName>
    </submittedName>
</protein>
<evidence type="ECO:0000313" key="4">
    <source>
        <dbReference type="Proteomes" id="UP000599074"/>
    </source>
</evidence>
<organism evidence="3 4">
    <name type="scientific">Planosporangium mesophilum</name>
    <dbReference type="NCBI Taxonomy" id="689768"/>
    <lineage>
        <taxon>Bacteria</taxon>
        <taxon>Bacillati</taxon>
        <taxon>Actinomycetota</taxon>
        <taxon>Actinomycetes</taxon>
        <taxon>Micromonosporales</taxon>
        <taxon>Micromonosporaceae</taxon>
        <taxon>Planosporangium</taxon>
    </lineage>
</organism>
<name>A0A8J3WZE2_9ACTN</name>
<gene>
    <name evidence="3" type="ORF">Pme01_18470</name>
</gene>
<dbReference type="InterPro" id="IPR001509">
    <property type="entry name" value="Epimerase_deHydtase"/>
</dbReference>
<evidence type="ECO:0000259" key="2">
    <source>
        <dbReference type="Pfam" id="PF01370"/>
    </source>
</evidence>
<comment type="similarity">
    <text evidence="1">Belongs to the NAD(P)-dependent epimerase/dehydratase family.</text>
</comment>
<dbReference type="InterPro" id="IPR036291">
    <property type="entry name" value="NAD(P)-bd_dom_sf"/>
</dbReference>
<keyword evidence="4" id="KW-1185">Reference proteome</keyword>
<dbReference type="EMBL" id="BOON01000017">
    <property type="protein sequence ID" value="GII22250.1"/>
    <property type="molecule type" value="Genomic_DNA"/>
</dbReference>
<evidence type="ECO:0000256" key="1">
    <source>
        <dbReference type="ARBA" id="ARBA00007637"/>
    </source>
</evidence>
<dbReference type="Pfam" id="PF01370">
    <property type="entry name" value="Epimerase"/>
    <property type="match status" value="1"/>
</dbReference>
<comment type="caution">
    <text evidence="3">The sequence shown here is derived from an EMBL/GenBank/DDBJ whole genome shotgun (WGS) entry which is preliminary data.</text>
</comment>
<dbReference type="Proteomes" id="UP000599074">
    <property type="component" value="Unassembled WGS sequence"/>
</dbReference>